<dbReference type="Pfam" id="PF10545">
    <property type="entry name" value="MADF_DNA_bdg"/>
    <property type="match status" value="2"/>
</dbReference>
<reference evidence="4" key="1">
    <citation type="submission" date="2025-08" db="UniProtKB">
        <authorList>
            <consortium name="RefSeq"/>
        </authorList>
    </citation>
    <scope>IDENTIFICATION</scope>
</reference>
<feature type="compositionally biased region" description="Polar residues" evidence="1">
    <location>
        <begin position="1"/>
        <end position="11"/>
    </location>
</feature>
<feature type="domain" description="MADF" evidence="2">
    <location>
        <begin position="83"/>
        <end position="177"/>
    </location>
</feature>
<name>A0AAJ7SI60_9ACAR</name>
<dbReference type="SMART" id="SM00595">
    <property type="entry name" value="MADF"/>
    <property type="match status" value="2"/>
</dbReference>
<dbReference type="PROSITE" id="PS51029">
    <property type="entry name" value="MADF"/>
    <property type="match status" value="1"/>
</dbReference>
<keyword evidence="3" id="KW-1185">Reference proteome</keyword>
<evidence type="ECO:0000313" key="4">
    <source>
        <dbReference type="RefSeq" id="XP_028968515.1"/>
    </source>
</evidence>
<feature type="region of interest" description="Disordered" evidence="1">
    <location>
        <begin position="503"/>
        <end position="549"/>
    </location>
</feature>
<gene>
    <name evidence="4" type="primary">LOC114828454</name>
</gene>
<dbReference type="Proteomes" id="UP000694867">
    <property type="component" value="Unplaced"/>
</dbReference>
<dbReference type="PANTHER" id="PTHR12243:SF67">
    <property type="entry name" value="COREPRESSOR OF PANGOLIN, ISOFORM A-RELATED"/>
    <property type="match status" value="1"/>
</dbReference>
<feature type="compositionally biased region" description="Low complexity" evidence="1">
    <location>
        <begin position="36"/>
        <end position="51"/>
    </location>
</feature>
<protein>
    <submittedName>
        <fullName evidence="4">Uncharacterized protein LOC114828454</fullName>
    </submittedName>
</protein>
<feature type="compositionally biased region" description="Low complexity" evidence="1">
    <location>
        <begin position="59"/>
        <end position="71"/>
    </location>
</feature>
<dbReference type="InterPro" id="IPR039353">
    <property type="entry name" value="TF_Adf1"/>
</dbReference>
<dbReference type="PANTHER" id="PTHR12243">
    <property type="entry name" value="MADF DOMAIN TRANSCRIPTION FACTOR"/>
    <property type="match status" value="1"/>
</dbReference>
<feature type="region of interest" description="Disordered" evidence="1">
    <location>
        <begin position="1"/>
        <end position="79"/>
    </location>
</feature>
<accession>A0AAJ7SI60</accession>
<dbReference type="KEGG" id="goe:114828454"/>
<organism evidence="3 4">
    <name type="scientific">Galendromus occidentalis</name>
    <name type="common">western predatory mite</name>
    <dbReference type="NCBI Taxonomy" id="34638"/>
    <lineage>
        <taxon>Eukaryota</taxon>
        <taxon>Metazoa</taxon>
        <taxon>Ecdysozoa</taxon>
        <taxon>Arthropoda</taxon>
        <taxon>Chelicerata</taxon>
        <taxon>Arachnida</taxon>
        <taxon>Acari</taxon>
        <taxon>Parasitiformes</taxon>
        <taxon>Mesostigmata</taxon>
        <taxon>Gamasina</taxon>
        <taxon>Phytoseioidea</taxon>
        <taxon>Phytoseiidae</taxon>
        <taxon>Typhlodrominae</taxon>
        <taxon>Galendromus</taxon>
    </lineage>
</organism>
<sequence length="574" mass="62823">MATDESQSPEATCSEAEATPSPATPVANGTSHPNGNSNSSSSSSNNNSNNSSKKEKPATKATAANGAAAGTSPVYHTPGSNMKLIKLVRKEPCLWDPRHLQYRDSARKDKCWEEIARQVAMEIGHARQRWKSLRDTFTKKVRKIAIIEAAGGYTGSGEDPCQWKYFQQLKFLENVIHTQRPRLQPANGSGQTQPVKNALALSNLTVSINPLDCDEDDEEDLGPQRSWPLNDERELIHYMRDYPLLWNRKDPSFKNDASRDMAIIQIHTNFQERYTWSEIQNKINVLVKKYHEGDNSWMHQEALSYITNCSNGVKSEPIDSDECSADCNSLMPQIEMEEGEEVKSVTVSTTTNADGCPTVKVISTSVAPAVSPLPQKAAHPTQATAFTIQGLQSSLQNGQTDASGNQSAPIKIITVAPNSAQNFALGGAASNGGTILIPSGGQGILQMLQASKSSAQCLQDSMASTTERRIESFTSWIKAYLGTVETDDLDKIELEIHELMVRHTKRSKDRKSKSRTPRQPSKKPHLENGLTQEAHLENGVATQEPRGVSVLDKQSVLVSKVAVDGISSETPIES</sequence>
<feature type="compositionally biased region" description="Basic residues" evidence="1">
    <location>
        <begin position="503"/>
        <end position="523"/>
    </location>
</feature>
<dbReference type="RefSeq" id="XP_028968515.1">
    <property type="nucleotide sequence ID" value="XM_029112682.1"/>
</dbReference>
<evidence type="ECO:0000259" key="2">
    <source>
        <dbReference type="PROSITE" id="PS51029"/>
    </source>
</evidence>
<evidence type="ECO:0000313" key="3">
    <source>
        <dbReference type="Proteomes" id="UP000694867"/>
    </source>
</evidence>
<proteinExistence type="predicted"/>
<evidence type="ECO:0000256" key="1">
    <source>
        <dbReference type="SAM" id="MobiDB-lite"/>
    </source>
</evidence>
<dbReference type="AlphaFoldDB" id="A0AAJ7SI60"/>
<dbReference type="InterPro" id="IPR006578">
    <property type="entry name" value="MADF-dom"/>
</dbReference>
<dbReference type="GeneID" id="114828454"/>